<dbReference type="Pfam" id="PF19765">
    <property type="entry name" value="DUF6252"/>
    <property type="match status" value="1"/>
</dbReference>
<organism evidence="2 3">
    <name type="scientific">Flavobacterium succinicans</name>
    <dbReference type="NCBI Taxonomy" id="29536"/>
    <lineage>
        <taxon>Bacteria</taxon>
        <taxon>Pseudomonadati</taxon>
        <taxon>Bacteroidota</taxon>
        <taxon>Flavobacteriia</taxon>
        <taxon>Flavobacteriales</taxon>
        <taxon>Flavobacteriaceae</taxon>
        <taxon>Flavobacterium</taxon>
    </lineage>
</organism>
<proteinExistence type="predicted"/>
<feature type="chain" id="PRO_5010166016" description="Lipocalin-like domain-containing protein" evidence="1">
    <location>
        <begin position="22"/>
        <end position="176"/>
    </location>
</feature>
<evidence type="ECO:0000313" key="3">
    <source>
        <dbReference type="Proteomes" id="UP000182961"/>
    </source>
</evidence>
<gene>
    <name evidence="2" type="ORF">SAMN05444143_11312</name>
</gene>
<evidence type="ECO:0000256" key="1">
    <source>
        <dbReference type="SAM" id="SignalP"/>
    </source>
</evidence>
<feature type="signal peptide" evidence="1">
    <location>
        <begin position="1"/>
        <end position="21"/>
    </location>
</feature>
<keyword evidence="3" id="KW-1185">Reference proteome</keyword>
<dbReference type="PROSITE" id="PS51257">
    <property type="entry name" value="PROKAR_LIPOPROTEIN"/>
    <property type="match status" value="1"/>
</dbReference>
<accession>A0A1I4YXV2</accession>
<dbReference type="Proteomes" id="UP000182961">
    <property type="component" value="Unassembled WGS sequence"/>
</dbReference>
<protein>
    <recommendedName>
        <fullName evidence="4">Lipocalin-like domain-containing protein</fullName>
    </recommendedName>
</protein>
<dbReference type="AlphaFoldDB" id="A0A1I4YXV2"/>
<dbReference type="eggNOG" id="ENOG5032EPC">
    <property type="taxonomic scope" value="Bacteria"/>
</dbReference>
<dbReference type="InterPro" id="IPR046219">
    <property type="entry name" value="DUF6252"/>
</dbReference>
<keyword evidence="1" id="KW-0732">Signal</keyword>
<name>A0A1I4YXV2_9FLAO</name>
<sequence length="176" mass="19201">MKKYIGMGLVIMTLFFVGCSAEDSSDDTTSGTITATINGTPWKGAKIVNVSLMQVNSIGEQRFDISAQDGKQMLSLAFSSELTTKGMPVRTYSFDHDDALFLNTYLIGNSTFTEHSPVSGQLSITAMDADKKTISGTFSFQNEKVGTLQTEIVTPEMVNVTEGFFTNLSYKVITEK</sequence>
<evidence type="ECO:0000313" key="2">
    <source>
        <dbReference type="EMBL" id="SFN42854.1"/>
    </source>
</evidence>
<reference evidence="3" key="1">
    <citation type="submission" date="2016-10" db="EMBL/GenBank/DDBJ databases">
        <authorList>
            <person name="Varghese N."/>
            <person name="Submissions S."/>
        </authorList>
    </citation>
    <scope>NUCLEOTIDE SEQUENCE [LARGE SCALE GENOMIC DNA]</scope>
    <source>
        <strain evidence="3">DSM 4002</strain>
    </source>
</reference>
<evidence type="ECO:0008006" key="4">
    <source>
        <dbReference type="Google" id="ProtNLM"/>
    </source>
</evidence>
<dbReference type="RefSeq" id="WP_024982606.1">
    <property type="nucleotide sequence ID" value="NZ_CBCRUM010000017.1"/>
</dbReference>
<dbReference type="EMBL" id="FOUT01000013">
    <property type="protein sequence ID" value="SFN42854.1"/>
    <property type="molecule type" value="Genomic_DNA"/>
</dbReference>